<gene>
    <name evidence="2" type="ORF">ACFQ2S_07820</name>
</gene>
<comment type="caution">
    <text evidence="2">The sequence shown here is derived from an EMBL/GenBank/DDBJ whole genome shotgun (WGS) entry which is preliminary data.</text>
</comment>
<accession>A0ABW3IPN1</accession>
<sequence length="52" mass="5725">MNDTQSVRDTKAPELDCLPPEAPLAMPPQVLAPRSSSRLAMLMRLVFGWQSA</sequence>
<evidence type="ECO:0000256" key="1">
    <source>
        <dbReference type="SAM" id="MobiDB-lite"/>
    </source>
</evidence>
<feature type="compositionally biased region" description="Basic and acidic residues" evidence="1">
    <location>
        <begin position="1"/>
        <end position="14"/>
    </location>
</feature>
<proteinExistence type="predicted"/>
<dbReference type="EMBL" id="JBHTJT010000008">
    <property type="protein sequence ID" value="MFD0979562.1"/>
    <property type="molecule type" value="Genomic_DNA"/>
</dbReference>
<name>A0ABW3IPN1_9RHOB</name>
<reference evidence="3" key="1">
    <citation type="journal article" date="2019" name="Int. J. Syst. Evol. Microbiol.">
        <title>The Global Catalogue of Microorganisms (GCM) 10K type strain sequencing project: providing services to taxonomists for standard genome sequencing and annotation.</title>
        <authorList>
            <consortium name="The Broad Institute Genomics Platform"/>
            <consortium name="The Broad Institute Genome Sequencing Center for Infectious Disease"/>
            <person name="Wu L."/>
            <person name="Ma J."/>
        </authorList>
    </citation>
    <scope>NUCLEOTIDE SEQUENCE [LARGE SCALE GENOMIC DNA]</scope>
    <source>
        <strain evidence="3">CCUG 60524</strain>
    </source>
</reference>
<organism evidence="2 3">
    <name type="scientific">Tropicimonas aquimaris</name>
    <dbReference type="NCBI Taxonomy" id="914152"/>
    <lineage>
        <taxon>Bacteria</taxon>
        <taxon>Pseudomonadati</taxon>
        <taxon>Pseudomonadota</taxon>
        <taxon>Alphaproteobacteria</taxon>
        <taxon>Rhodobacterales</taxon>
        <taxon>Roseobacteraceae</taxon>
        <taxon>Tropicimonas</taxon>
    </lineage>
</organism>
<evidence type="ECO:0000313" key="2">
    <source>
        <dbReference type="EMBL" id="MFD0979562.1"/>
    </source>
</evidence>
<feature type="region of interest" description="Disordered" evidence="1">
    <location>
        <begin position="1"/>
        <end position="25"/>
    </location>
</feature>
<protein>
    <submittedName>
        <fullName evidence="2">Uncharacterized protein</fullName>
    </submittedName>
</protein>
<dbReference type="Proteomes" id="UP001597108">
    <property type="component" value="Unassembled WGS sequence"/>
</dbReference>
<dbReference type="RefSeq" id="WP_386073893.1">
    <property type="nucleotide sequence ID" value="NZ_JBHTJT010000008.1"/>
</dbReference>
<keyword evidence="3" id="KW-1185">Reference proteome</keyword>
<evidence type="ECO:0000313" key="3">
    <source>
        <dbReference type="Proteomes" id="UP001597108"/>
    </source>
</evidence>